<name>A0ABD0RCB9_CIRMR</name>
<dbReference type="Proteomes" id="UP001529510">
    <property type="component" value="Unassembled WGS sequence"/>
</dbReference>
<evidence type="ECO:0000313" key="2">
    <source>
        <dbReference type="Proteomes" id="UP001529510"/>
    </source>
</evidence>
<dbReference type="AlphaFoldDB" id="A0ABD0RCB9"/>
<dbReference type="InterPro" id="IPR007528">
    <property type="entry name" value="RINT1_Tip20"/>
</dbReference>
<dbReference type="EMBL" id="JAMKFB020000004">
    <property type="protein sequence ID" value="KAL0195537.1"/>
    <property type="molecule type" value="Genomic_DNA"/>
</dbReference>
<comment type="caution">
    <text evidence="1">The sequence shown here is derived from an EMBL/GenBank/DDBJ whole genome shotgun (WGS) entry which is preliminary data.</text>
</comment>
<dbReference type="PROSITE" id="PS51386">
    <property type="entry name" value="RINT1_TIP20"/>
    <property type="match status" value="1"/>
</dbReference>
<feature type="non-terminal residue" evidence="1">
    <location>
        <position position="166"/>
    </location>
</feature>
<organism evidence="1 2">
    <name type="scientific">Cirrhinus mrigala</name>
    <name type="common">Mrigala</name>
    <dbReference type="NCBI Taxonomy" id="683832"/>
    <lineage>
        <taxon>Eukaryota</taxon>
        <taxon>Metazoa</taxon>
        <taxon>Chordata</taxon>
        <taxon>Craniata</taxon>
        <taxon>Vertebrata</taxon>
        <taxon>Euteleostomi</taxon>
        <taxon>Actinopterygii</taxon>
        <taxon>Neopterygii</taxon>
        <taxon>Teleostei</taxon>
        <taxon>Ostariophysi</taxon>
        <taxon>Cypriniformes</taxon>
        <taxon>Cyprinidae</taxon>
        <taxon>Labeoninae</taxon>
        <taxon>Labeonini</taxon>
        <taxon>Cirrhinus</taxon>
    </lineage>
</organism>
<feature type="non-terminal residue" evidence="1">
    <location>
        <position position="1"/>
    </location>
</feature>
<accession>A0ABD0RCB9</accession>
<keyword evidence="2" id="KW-1185">Reference proteome</keyword>
<sequence length="166" mass="19066">GLLTLAQEKLTHDAPRLLYDDALFCHLVDEVLHYPRACPGVLHILLEETVLQKWLSVERKMAVEKVDAMLSQYKDITDMDELKAPDCAETFMTLLLVITERYRSLPCPRAQLSFLALQKELVDDFRIRLTQVMKEESRQPLSPRYCAILNAANYISTVLSDWGDNV</sequence>
<proteinExistence type="predicted"/>
<dbReference type="Pfam" id="PF04437">
    <property type="entry name" value="RINT1_TIP1"/>
    <property type="match status" value="1"/>
</dbReference>
<dbReference type="PANTHER" id="PTHR13520">
    <property type="entry name" value="RAD50-INTERACTING PROTEIN 1 RINT-1"/>
    <property type="match status" value="1"/>
</dbReference>
<reference evidence="1 2" key="1">
    <citation type="submission" date="2024-05" db="EMBL/GenBank/DDBJ databases">
        <title>Genome sequencing and assembly of Indian major carp, Cirrhinus mrigala (Hamilton, 1822).</title>
        <authorList>
            <person name="Mohindra V."/>
            <person name="Chowdhury L.M."/>
            <person name="Lal K."/>
            <person name="Jena J.K."/>
        </authorList>
    </citation>
    <scope>NUCLEOTIDE SEQUENCE [LARGE SCALE GENOMIC DNA]</scope>
    <source>
        <strain evidence="1">CM1030</strain>
        <tissue evidence="1">Blood</tissue>
    </source>
</reference>
<evidence type="ECO:0000313" key="1">
    <source>
        <dbReference type="EMBL" id="KAL0195537.1"/>
    </source>
</evidence>
<gene>
    <name evidence="1" type="ORF">M9458_009109</name>
</gene>
<protein>
    <submittedName>
        <fullName evidence="1">Uncharacterized protein</fullName>
    </submittedName>
</protein>
<dbReference type="PANTHER" id="PTHR13520:SF0">
    <property type="entry name" value="RAD50-INTERACTING PROTEIN 1"/>
    <property type="match status" value="1"/>
</dbReference>